<organism evidence="1 2">
    <name type="scientific">Adhaeribacter aerolatus</name>
    <dbReference type="NCBI Taxonomy" id="670289"/>
    <lineage>
        <taxon>Bacteria</taxon>
        <taxon>Pseudomonadati</taxon>
        <taxon>Bacteroidota</taxon>
        <taxon>Cytophagia</taxon>
        <taxon>Cytophagales</taxon>
        <taxon>Hymenobacteraceae</taxon>
        <taxon>Adhaeribacter</taxon>
    </lineage>
</organism>
<proteinExistence type="predicted"/>
<dbReference type="Gene3D" id="1.10.8.1050">
    <property type="entry name" value="Antitoxin VbhA-like"/>
    <property type="match status" value="1"/>
</dbReference>
<dbReference type="OrthoDB" id="884704at2"/>
<dbReference type="InterPro" id="IPR043038">
    <property type="entry name" value="VbhA_sf"/>
</dbReference>
<dbReference type="RefSeq" id="WP_146899613.1">
    <property type="nucleotide sequence ID" value="NZ_BJYS01000024.1"/>
</dbReference>
<evidence type="ECO:0008006" key="3">
    <source>
        <dbReference type="Google" id="ProtNLM"/>
    </source>
</evidence>
<dbReference type="Proteomes" id="UP000321532">
    <property type="component" value="Unassembled WGS sequence"/>
</dbReference>
<gene>
    <name evidence="1" type="ORF">AAE02nite_31650</name>
</gene>
<sequence length="84" mass="9470">MKLDVFKAAPPGLSTEQLAARNKREKLVLNSLACTITNAPMPDDFTLGLMQRYIDGELTLEEVEDKLFAEIKRKFPPVTTEGRF</sequence>
<keyword evidence="2" id="KW-1185">Reference proteome</keyword>
<name>A0A512B0L8_9BACT</name>
<dbReference type="CDD" id="cd11586">
    <property type="entry name" value="VbhA_like"/>
    <property type="match status" value="1"/>
</dbReference>
<accession>A0A512B0L8</accession>
<evidence type="ECO:0000313" key="2">
    <source>
        <dbReference type="Proteomes" id="UP000321532"/>
    </source>
</evidence>
<dbReference type="AlphaFoldDB" id="A0A512B0L8"/>
<reference evidence="1 2" key="1">
    <citation type="submission" date="2019-07" db="EMBL/GenBank/DDBJ databases">
        <title>Whole genome shotgun sequence of Adhaeribacter aerolatus NBRC 106133.</title>
        <authorList>
            <person name="Hosoyama A."/>
            <person name="Uohara A."/>
            <person name="Ohji S."/>
            <person name="Ichikawa N."/>
        </authorList>
    </citation>
    <scope>NUCLEOTIDE SEQUENCE [LARGE SCALE GENOMIC DNA]</scope>
    <source>
        <strain evidence="1 2">NBRC 106133</strain>
    </source>
</reference>
<dbReference type="EMBL" id="BJYS01000024">
    <property type="protein sequence ID" value="GEO05501.1"/>
    <property type="molecule type" value="Genomic_DNA"/>
</dbReference>
<evidence type="ECO:0000313" key="1">
    <source>
        <dbReference type="EMBL" id="GEO05501.1"/>
    </source>
</evidence>
<comment type="caution">
    <text evidence="1">The sequence shown here is derived from an EMBL/GenBank/DDBJ whole genome shotgun (WGS) entry which is preliminary data.</text>
</comment>
<protein>
    <recommendedName>
        <fullName evidence="3">Antitoxin VbhA domain-containing protein</fullName>
    </recommendedName>
</protein>
<dbReference type="InterPro" id="IPR033788">
    <property type="entry name" value="VbhA-like"/>
</dbReference>